<evidence type="ECO:0000313" key="11">
    <source>
        <dbReference type="Proteomes" id="UP000076761"/>
    </source>
</evidence>
<dbReference type="Pfam" id="PF13515">
    <property type="entry name" value="FUSC_2"/>
    <property type="match status" value="1"/>
</dbReference>
<dbReference type="Pfam" id="PF10334">
    <property type="entry name" value="BRE4"/>
    <property type="match status" value="1"/>
</dbReference>
<dbReference type="InterPro" id="IPR018820">
    <property type="entry name" value="BRE4-related_DUF2421"/>
</dbReference>
<evidence type="ECO:0000256" key="2">
    <source>
        <dbReference type="ARBA" id="ARBA00022692"/>
    </source>
</evidence>
<feature type="transmembrane region" description="Helical" evidence="6">
    <location>
        <begin position="141"/>
        <end position="158"/>
    </location>
</feature>
<feature type="transmembrane region" description="Helical" evidence="6">
    <location>
        <begin position="197"/>
        <end position="216"/>
    </location>
</feature>
<proteinExistence type="predicted"/>
<feature type="transmembrane region" description="Helical" evidence="6">
    <location>
        <begin position="165"/>
        <end position="185"/>
    </location>
</feature>
<reference evidence="10 11" key="1">
    <citation type="journal article" date="2016" name="Mol. Biol. Evol.">
        <title>Comparative Genomics of Early-Diverging Mushroom-Forming Fungi Provides Insights into the Origins of Lignocellulose Decay Capabilities.</title>
        <authorList>
            <person name="Nagy L.G."/>
            <person name="Riley R."/>
            <person name="Tritt A."/>
            <person name="Adam C."/>
            <person name="Daum C."/>
            <person name="Floudas D."/>
            <person name="Sun H."/>
            <person name="Yadav J.S."/>
            <person name="Pangilinan J."/>
            <person name="Larsson K.H."/>
            <person name="Matsuura K."/>
            <person name="Barry K."/>
            <person name="Labutti K."/>
            <person name="Kuo R."/>
            <person name="Ohm R.A."/>
            <person name="Bhattacharya S.S."/>
            <person name="Shirouzu T."/>
            <person name="Yoshinaga Y."/>
            <person name="Martin F.M."/>
            <person name="Grigoriev I.V."/>
            <person name="Hibbett D.S."/>
        </authorList>
    </citation>
    <scope>NUCLEOTIDE SEQUENCE [LARGE SCALE GENOMIC DNA]</scope>
    <source>
        <strain evidence="10 11">HHB14362 ss-1</strain>
    </source>
</reference>
<dbReference type="Pfam" id="PF10337">
    <property type="entry name" value="ArAE_2_N"/>
    <property type="match status" value="1"/>
</dbReference>
<evidence type="ECO:0000259" key="8">
    <source>
        <dbReference type="Pfam" id="PF10337"/>
    </source>
</evidence>
<keyword evidence="11" id="KW-1185">Reference proteome</keyword>
<protein>
    <recommendedName>
        <fullName evidence="12">ER transporter 6TM N-terminal domain-containing protein</fullName>
    </recommendedName>
</protein>
<dbReference type="Proteomes" id="UP000076761">
    <property type="component" value="Unassembled WGS sequence"/>
</dbReference>
<evidence type="ECO:0000259" key="9">
    <source>
        <dbReference type="Pfam" id="PF13515"/>
    </source>
</evidence>
<feature type="region of interest" description="Disordered" evidence="5">
    <location>
        <begin position="249"/>
        <end position="292"/>
    </location>
</feature>
<accession>A0A165SZR7</accession>
<dbReference type="STRING" id="1314782.A0A165SZR7"/>
<dbReference type="PANTHER" id="PTHR37994:SF3">
    <property type="entry name" value="ER TRANSPORTER 6TM N-TERMINAL DOMAIN-CONTAINING PROTEIN"/>
    <property type="match status" value="1"/>
</dbReference>
<feature type="transmembrane region" description="Helical" evidence="6">
    <location>
        <begin position="767"/>
        <end position="788"/>
    </location>
</feature>
<feature type="domain" description="DUF2421" evidence="7">
    <location>
        <begin position="827"/>
        <end position="1044"/>
    </location>
</feature>
<comment type="subcellular location">
    <subcellularLocation>
        <location evidence="1">Membrane</location>
        <topology evidence="1">Multi-pass membrane protein</topology>
    </subcellularLocation>
</comment>
<dbReference type="GO" id="GO:0016020">
    <property type="term" value="C:membrane"/>
    <property type="evidence" value="ECO:0007669"/>
    <property type="project" value="UniProtKB-SubCell"/>
</dbReference>
<dbReference type="InterPro" id="IPR018823">
    <property type="entry name" value="ArAE_2_N"/>
</dbReference>
<evidence type="ECO:0008006" key="12">
    <source>
        <dbReference type="Google" id="ProtNLM"/>
    </source>
</evidence>
<evidence type="ECO:0000259" key="7">
    <source>
        <dbReference type="Pfam" id="PF10334"/>
    </source>
</evidence>
<name>A0A165SZR7_9AGAM</name>
<dbReference type="OrthoDB" id="2274698at2759"/>
<feature type="transmembrane region" description="Helical" evidence="6">
    <location>
        <begin position="714"/>
        <end position="735"/>
    </location>
</feature>
<dbReference type="EMBL" id="KV425569">
    <property type="protein sequence ID" value="KZT25917.1"/>
    <property type="molecule type" value="Genomic_DNA"/>
</dbReference>
<feature type="transmembrane region" description="Helical" evidence="6">
    <location>
        <begin position="741"/>
        <end position="760"/>
    </location>
</feature>
<feature type="transmembrane region" description="Helical" evidence="6">
    <location>
        <begin position="71"/>
        <end position="93"/>
    </location>
</feature>
<keyword evidence="2 6" id="KW-0812">Transmembrane</keyword>
<dbReference type="PANTHER" id="PTHR37994">
    <property type="entry name" value="ARAE_2_N DOMAIN-CONTAINING PROTEIN-RELATED"/>
    <property type="match status" value="1"/>
</dbReference>
<evidence type="ECO:0000256" key="6">
    <source>
        <dbReference type="SAM" id="Phobius"/>
    </source>
</evidence>
<feature type="transmembrane region" description="Helical" evidence="6">
    <location>
        <begin position="661"/>
        <end position="680"/>
    </location>
</feature>
<feature type="domain" description="Integral membrane bound transporter" evidence="9">
    <location>
        <begin position="682"/>
        <end position="822"/>
    </location>
</feature>
<dbReference type="InParanoid" id="A0A165SZR7"/>
<feature type="transmembrane region" description="Helical" evidence="6">
    <location>
        <begin position="808"/>
        <end position="827"/>
    </location>
</feature>
<keyword evidence="3 6" id="KW-1133">Transmembrane helix</keyword>
<dbReference type="AlphaFoldDB" id="A0A165SZR7"/>
<organism evidence="10 11">
    <name type="scientific">Neolentinus lepideus HHB14362 ss-1</name>
    <dbReference type="NCBI Taxonomy" id="1314782"/>
    <lineage>
        <taxon>Eukaryota</taxon>
        <taxon>Fungi</taxon>
        <taxon>Dikarya</taxon>
        <taxon>Basidiomycota</taxon>
        <taxon>Agaricomycotina</taxon>
        <taxon>Agaricomycetes</taxon>
        <taxon>Gloeophyllales</taxon>
        <taxon>Gloeophyllaceae</taxon>
        <taxon>Neolentinus</taxon>
    </lineage>
</organism>
<feature type="domain" description="Putative ER transporter 6TM N-terminal" evidence="8">
    <location>
        <begin position="7"/>
        <end position="511"/>
    </location>
</feature>
<dbReference type="InterPro" id="IPR049453">
    <property type="entry name" value="Memb_transporter_dom"/>
</dbReference>
<evidence type="ECO:0000256" key="5">
    <source>
        <dbReference type="SAM" id="MobiDB-lite"/>
    </source>
</evidence>
<evidence type="ECO:0000256" key="4">
    <source>
        <dbReference type="ARBA" id="ARBA00023136"/>
    </source>
</evidence>
<keyword evidence="4 6" id="KW-0472">Membrane</keyword>
<feature type="region of interest" description="Disordered" evidence="5">
    <location>
        <begin position="371"/>
        <end position="394"/>
    </location>
</feature>
<feature type="compositionally biased region" description="Low complexity" evidence="5">
    <location>
        <begin position="378"/>
        <end position="391"/>
    </location>
</feature>
<feature type="transmembrane region" description="Helical" evidence="6">
    <location>
        <begin position="24"/>
        <end position="41"/>
    </location>
</feature>
<feature type="compositionally biased region" description="Basic and acidic residues" evidence="5">
    <location>
        <begin position="250"/>
        <end position="292"/>
    </location>
</feature>
<gene>
    <name evidence="10" type="ORF">NEOLEDRAFT_1132953</name>
</gene>
<sequence>MNLRNFRVPSWITQNARSTKSLKLLFRCWLAAWLAFVLLLPNKSLQTLGNAAFFGMIVSLMLPPNMPVQTFLFAIAMLYIGLLLGWAFGAAAMRASLAARSQVLLKQTLQKVQQSAAGRSNPDALYQIEIFEGWFLDPRSSAVYGAFLGACTFLFALMRAYVPKLAFTSIFATISIDIFCSYAPLFPFAEYTLLNSILISSATYTAIACICIILVFPETVAHAYLYEVRTYLEGCRGLVRAQEDVLDAGAKPKSDDDERVGENGEEDAALKKGTAQEDGRLGEKQDRPPSSEAFAEVKAKIDGMRVGLVGSSKLLDSKILFADLEFSYGKWNSDDLKGLQEPLKTLGIRIVGLQTLTRLLWRIRTRELPRLPNEDTNTEPVTTATSTTGSTELLPLPLPQDHAEVADGTHSRASSISPDTALLRALYTANLRLESTHALRPEDILPLLREVTGPLRESIIVGLECVGSVVEEVNTRRWARFLGKGADSEDRERRLVEAVEQLRSEFEKFKGGRYKTLVEPFAPLFDDAKGAGVVTINQEFLPLRSLYLAYVFSATLLGTADATLSLMDNVASLVGKRRRRRLWAPKGIRALGKVFRERQGADGEQTLGEDVDAQDRKVDGDMEKWEREAGRDPDSRQPENAFQKVMNGLSGVYGWAKTAEVIFAVKYVVLTIGLWLPAVFHNSAKFNYEQKGVWALIMAQMTLNVYASDQIFNYFTRLIGTFIGLIIGLLVWYIGSGHGKGNPYGIAASFGVFMIPTMFIRLFAPPALLSGVVTSAVTIPLIVGYSWIDGHLPVLGNPGVGWSIAWKRWVLVVIGSAASFIIMMLPPKSGRKAVRLRNATTIKRIGNLYSLLISRWIENTPSLDDATSESWSAFFRADIVSIAEQLQTLKGMTAIAKWEGGIRGRWPFEEYDRLVDVQIQMLGNLGQLGGALAHINKEWRQTLLHRTRLLNPNFIADVLSLFALISQSLRTAEPLPEVLPQTLFERLAYHHHRSTKVREALTEVPQLEQFQSLDYMIYANGMTAVLELIVGLDELHAITRRLCGGVSLKGFEEWRNEYLSRLA</sequence>
<evidence type="ECO:0000313" key="10">
    <source>
        <dbReference type="EMBL" id="KZT25917.1"/>
    </source>
</evidence>
<evidence type="ECO:0000256" key="1">
    <source>
        <dbReference type="ARBA" id="ARBA00004141"/>
    </source>
</evidence>
<evidence type="ECO:0000256" key="3">
    <source>
        <dbReference type="ARBA" id="ARBA00022989"/>
    </source>
</evidence>